<comment type="function">
    <text evidence="1 8 10">DNA-dependent RNA polymerase catalyzes the transcription of DNA into RNA using the four ribonucleoside triphosphates as substrates.</text>
</comment>
<comment type="similarity">
    <text evidence="2 8 9">Belongs to the RNA polymerase beta chain family.</text>
</comment>
<dbReference type="InterPro" id="IPR042107">
    <property type="entry name" value="DNA-dir_RNA_pol_bsu_ext_1_sf"/>
</dbReference>
<dbReference type="Gene3D" id="2.40.50.150">
    <property type="match status" value="1"/>
</dbReference>
<dbReference type="GO" id="GO:0003899">
    <property type="term" value="F:DNA-directed RNA polymerase activity"/>
    <property type="evidence" value="ECO:0007669"/>
    <property type="project" value="UniProtKB-UniRule"/>
</dbReference>
<dbReference type="EMBL" id="MH549643">
    <property type="protein sequence ID" value="AZU95839.1"/>
    <property type="molecule type" value="Genomic_DNA"/>
</dbReference>
<dbReference type="Gene3D" id="3.90.1110.10">
    <property type="entry name" value="RNA polymerase Rpb2, domain 2"/>
    <property type="match status" value="1"/>
</dbReference>
<feature type="compositionally biased region" description="Polar residues" evidence="11">
    <location>
        <begin position="944"/>
        <end position="953"/>
    </location>
</feature>
<feature type="domain" description="RNA polymerase Rpb2" evidence="15">
    <location>
        <begin position="362"/>
        <end position="430"/>
    </location>
</feature>
<feature type="region of interest" description="Disordered" evidence="11">
    <location>
        <begin position="941"/>
        <end position="963"/>
    </location>
</feature>
<dbReference type="PROSITE" id="PS01166">
    <property type="entry name" value="RNA_POL_BETA"/>
    <property type="match status" value="1"/>
</dbReference>
<dbReference type="GO" id="GO:0000428">
    <property type="term" value="C:DNA-directed RNA polymerase complex"/>
    <property type="evidence" value="ECO:0007669"/>
    <property type="project" value="UniProtKB-KW"/>
</dbReference>
<sequence>MTREMFVMPGPGDTQLEAFYRFANRGLREELKDFPVIENTDREIEFQLFREQYYLIEPPIGDRDAAYESITYSSELYVPARLTRRGARAGKRTVYMGSIPLMNHQGTFVVNGIDRVIINQVLRSPGIYYDLEREPNGNLIYTGTIISNWGGKLKLELDGGNRIWVRARRRRKISIQLLPLAMGPSAGEIRNNVCHPDIFDETKASHTWSEGHAVSEFYTLLYSTDGYLPPDRSEELRDKFLRLRFEMGEIGRMNMDKKLDSDAPKDESFLLPKDVPAATDYSIGVGLGMGTTDDMDHLKHRRVRTAADLSQDQFGLALERLADSVRLGIRARRDMPTIGGIINSSLLLTTLKGFFGSHPLSQSLDRTNPLTRMVHKRKLSSLGPGGLTRRTAGSQVRDIHPGHYGRVCPIETAEGMNAGLISSLASYAGVDCEGSLKGPFQRVSGTLLRGRDVATSVSAEDDENYQIAAGTRSYAYRRDRGEEVTAARYRQEFVTIVRDRIHLRNISPLQCFSVGASLIPSLENNDANRTLMGSNMQRQAVPLLRPEKCIVGTGLEGQVASDSTGAAREGNNGCTYGEVKSLPAGSGTKGHDELALPWMPRHGTRLCRGGPLRRGQAALDGEATKGGELALGRNVLVAYMPWEGYNFEDSILISERPISENIYTSIHIDKYETEAQITLGGAAEIITDEIPHSDDYSLRHLDGGLIIPGSWVETGDVLVGKLTPRNSQSIGAPESNSLQAILGLDITAARESCLKVPAGGRGRIIDVRWIHPAASTPRYTRGIVHVYILQEREMQVGDKVAGRHGNKGIVPKIMPTQDLPYLQDGTPIDVMLGPLGVPSRMNVGQIFECVLGLAGYFLGRHHRIVPFDEGYERGASRKLVHSELREACNRTANPWLFESDGPGKSRSLDGRTGNSFWQPVTVGKAYMLKLVHQVDDKIHARSSGPYSRVTQQPLKGKSKNGGQRVGEMEVWASEGFGISNVLCEMPTTKSDHFRARRELVNTVVAGEPVYELETTAPESSRLLVRELRCLALNLDSAIVDDSLISNDRWEGHHELGPGLSARKKL</sequence>
<dbReference type="Pfam" id="PF04565">
    <property type="entry name" value="RNA_pol_Rpb2_3"/>
    <property type="match status" value="1"/>
</dbReference>
<feature type="domain" description="RNA polymerase Rpb2" evidence="14">
    <location>
        <begin position="123"/>
        <end position="304"/>
    </location>
</feature>
<reference evidence="16" key="1">
    <citation type="journal article" date="2018" name="New Phytol.">
        <title>Lycophyte plastid genomics: extreme variation in GC, gene and intron content and multiple inversions between a direct and inverted orientation of the rRNA repeat.</title>
        <authorList>
            <person name="Mower J.P."/>
            <person name="Ma P.F."/>
            <person name="Grewe F."/>
            <person name="Taylor A."/>
            <person name="Michael T.P."/>
            <person name="VanBuren R."/>
            <person name="Qiu Y.L."/>
        </authorList>
    </citation>
    <scope>NUCLEOTIDE SEQUENCE</scope>
</reference>
<feature type="domain" description="DNA-directed RNA polymerase subunit 2 hybrid-binding" evidence="12">
    <location>
        <begin position="623"/>
        <end position="959"/>
    </location>
</feature>
<evidence type="ECO:0000256" key="11">
    <source>
        <dbReference type="SAM" id="MobiDB-lite"/>
    </source>
</evidence>
<dbReference type="GeneID" id="39109947"/>
<accession>A0A3Q9R467</accession>
<evidence type="ECO:0000256" key="10">
    <source>
        <dbReference type="RuleBase" id="RU363031"/>
    </source>
</evidence>
<comment type="catalytic activity">
    <reaction evidence="7 8 10">
        <text>RNA(n) + a ribonucleoside 5'-triphosphate = RNA(n+1) + diphosphate</text>
        <dbReference type="Rhea" id="RHEA:21248"/>
        <dbReference type="Rhea" id="RHEA-COMP:14527"/>
        <dbReference type="Rhea" id="RHEA-COMP:17342"/>
        <dbReference type="ChEBI" id="CHEBI:33019"/>
        <dbReference type="ChEBI" id="CHEBI:61557"/>
        <dbReference type="ChEBI" id="CHEBI:140395"/>
        <dbReference type="EC" id="2.7.7.6"/>
    </reaction>
</comment>
<evidence type="ECO:0000256" key="2">
    <source>
        <dbReference type="ARBA" id="ARBA00006835"/>
    </source>
</evidence>
<evidence type="ECO:0000259" key="15">
    <source>
        <dbReference type="Pfam" id="PF04565"/>
    </source>
</evidence>
<dbReference type="PANTHER" id="PTHR20856">
    <property type="entry name" value="DNA-DIRECTED RNA POLYMERASE I SUBUNIT 2"/>
    <property type="match status" value="1"/>
</dbReference>
<keyword evidence="4 8" id="KW-0808">Transferase</keyword>
<dbReference type="Gene3D" id="2.40.50.100">
    <property type="match status" value="1"/>
</dbReference>
<dbReference type="Gene3D" id="2.40.270.10">
    <property type="entry name" value="DNA-directed RNA polymerase, subunit 2, domain 6"/>
    <property type="match status" value="1"/>
</dbReference>
<comment type="subunit">
    <text evidence="10">In plastids the minimal PEP RNA polymerase catalytic core is composed of four subunits: alpha, beta, beta', and beta''. When a (nuclear-encoded) sigma factor is associated with the core the holoenzyme is formed, which can initiate transcription.</text>
</comment>
<dbReference type="InterPro" id="IPR014724">
    <property type="entry name" value="RNA_pol_RPB2_OB-fold"/>
</dbReference>
<evidence type="ECO:0000256" key="8">
    <source>
        <dbReference type="HAMAP-Rule" id="MF_01321"/>
    </source>
</evidence>
<evidence type="ECO:0000259" key="12">
    <source>
        <dbReference type="Pfam" id="PF00562"/>
    </source>
</evidence>
<keyword evidence="16" id="KW-0934">Plastid</keyword>
<proteinExistence type="inferred from homology"/>
<protein>
    <recommendedName>
        <fullName evidence="8 10">DNA-directed RNA polymerase subunit beta</fullName>
        <shortName evidence="8">RNAP subunit beta</shortName>
        <ecNumber evidence="8 10">2.7.7.6</ecNumber>
    </recommendedName>
    <alternativeName>
        <fullName evidence="8">RNA polymerase subunit beta</fullName>
    </alternativeName>
    <alternativeName>
        <fullName evidence="8">Transcriptase subunit beta</fullName>
    </alternativeName>
</protein>
<dbReference type="InterPro" id="IPR007121">
    <property type="entry name" value="RNA_pol_bsu_CS"/>
</dbReference>
<evidence type="ECO:0000256" key="3">
    <source>
        <dbReference type="ARBA" id="ARBA00022478"/>
    </source>
</evidence>
<evidence type="ECO:0000256" key="6">
    <source>
        <dbReference type="ARBA" id="ARBA00023163"/>
    </source>
</evidence>
<dbReference type="Gene3D" id="3.90.1800.10">
    <property type="entry name" value="RNA polymerase alpha subunit dimerisation domain"/>
    <property type="match status" value="1"/>
</dbReference>
<dbReference type="Pfam" id="PF00562">
    <property type="entry name" value="RNA_pol_Rpb2_6"/>
    <property type="match status" value="1"/>
</dbReference>
<dbReference type="Gene3D" id="3.90.1100.10">
    <property type="match status" value="1"/>
</dbReference>
<dbReference type="RefSeq" id="YP_009555722.1">
    <property type="nucleotide sequence ID" value="NC_040926.1"/>
</dbReference>
<dbReference type="HAMAP" id="MF_01321">
    <property type="entry name" value="RNApol_bact_RpoB"/>
    <property type="match status" value="1"/>
</dbReference>
<feature type="domain" description="RNA polymerase Rpb2" evidence="13">
    <location>
        <begin position="961"/>
        <end position="1035"/>
    </location>
</feature>
<dbReference type="InterPro" id="IPR015712">
    <property type="entry name" value="DNA-dir_RNA_pol_su2"/>
</dbReference>
<dbReference type="CDD" id="cd00653">
    <property type="entry name" value="RNA_pol_B_RPB2"/>
    <property type="match status" value="1"/>
</dbReference>
<dbReference type="Pfam" id="PF04561">
    <property type="entry name" value="RNA_pol_Rpb2_2"/>
    <property type="match status" value="1"/>
</dbReference>
<gene>
    <name evidence="8 16" type="primary">rpoB</name>
</gene>
<organism evidence="16">
    <name type="scientific">Selaginella kraussiana</name>
    <dbReference type="NCBI Taxonomy" id="81964"/>
    <lineage>
        <taxon>Eukaryota</taxon>
        <taxon>Viridiplantae</taxon>
        <taxon>Streptophyta</taxon>
        <taxon>Embryophyta</taxon>
        <taxon>Tracheophyta</taxon>
        <taxon>Lycopodiopsida</taxon>
        <taxon>Selaginellales</taxon>
        <taxon>Selaginellaceae</taxon>
        <taxon>Selaginella</taxon>
    </lineage>
</organism>
<dbReference type="GO" id="GO:0003677">
    <property type="term" value="F:DNA binding"/>
    <property type="evidence" value="ECO:0007669"/>
    <property type="project" value="UniProtKB-UniRule"/>
</dbReference>
<dbReference type="GO" id="GO:0006351">
    <property type="term" value="P:DNA-templated transcription"/>
    <property type="evidence" value="ECO:0007669"/>
    <property type="project" value="UniProtKB-UniRule"/>
</dbReference>
<keyword evidence="3 8" id="KW-0240">DNA-directed RNA polymerase</keyword>
<dbReference type="Gene3D" id="2.30.150.10">
    <property type="entry name" value="DNA-directed RNA polymerase, beta subunit, external 1 domain"/>
    <property type="match status" value="1"/>
</dbReference>
<dbReference type="InterPro" id="IPR037034">
    <property type="entry name" value="RNA_pol_Rpb2_2_sf"/>
</dbReference>
<evidence type="ECO:0000259" key="13">
    <source>
        <dbReference type="Pfam" id="PF04560"/>
    </source>
</evidence>
<keyword evidence="5 8" id="KW-0548">Nucleotidyltransferase</keyword>
<dbReference type="AlphaFoldDB" id="A0A3Q9R467"/>
<dbReference type="InterPro" id="IPR007120">
    <property type="entry name" value="DNA-dir_RNAP_su2_dom"/>
</dbReference>
<dbReference type="InterPro" id="IPR007641">
    <property type="entry name" value="RNA_pol_Rpb2_7"/>
</dbReference>
<name>A0A3Q9R467_9TRAC</name>
<evidence type="ECO:0000256" key="5">
    <source>
        <dbReference type="ARBA" id="ARBA00022695"/>
    </source>
</evidence>
<dbReference type="InterPro" id="IPR037033">
    <property type="entry name" value="DNA-dir_RNAP_su2_hyb_sf"/>
</dbReference>
<dbReference type="InterPro" id="IPR007645">
    <property type="entry name" value="RNA_pol_Rpb2_3"/>
</dbReference>
<evidence type="ECO:0000256" key="4">
    <source>
        <dbReference type="ARBA" id="ARBA00022679"/>
    </source>
</evidence>
<evidence type="ECO:0000256" key="7">
    <source>
        <dbReference type="ARBA" id="ARBA00048552"/>
    </source>
</evidence>
<dbReference type="InterPro" id="IPR010243">
    <property type="entry name" value="RNA_pol_bsu_bac"/>
</dbReference>
<dbReference type="GO" id="GO:0032549">
    <property type="term" value="F:ribonucleoside binding"/>
    <property type="evidence" value="ECO:0007669"/>
    <property type="project" value="InterPro"/>
</dbReference>
<dbReference type="InterPro" id="IPR007642">
    <property type="entry name" value="RNA_pol_Rpb2_2"/>
</dbReference>
<evidence type="ECO:0000256" key="1">
    <source>
        <dbReference type="ARBA" id="ARBA00004026"/>
    </source>
</evidence>
<keyword evidence="6 8" id="KW-0804">Transcription</keyword>
<comment type="subunit">
    <text evidence="8">The RNAP catalytic core consists of 2 alpha, 1 beta, 1 beta' and 1 omega subunit. When a sigma factor is associated with the core the holoenzyme is formed, which can initiate transcription.</text>
</comment>
<evidence type="ECO:0000259" key="14">
    <source>
        <dbReference type="Pfam" id="PF04561"/>
    </source>
</evidence>
<geneLocation type="plastid" evidence="16"/>
<dbReference type="Pfam" id="PF04560">
    <property type="entry name" value="RNA_pol_Rpb2_7"/>
    <property type="match status" value="1"/>
</dbReference>
<dbReference type="SUPFAM" id="SSF64484">
    <property type="entry name" value="beta and beta-prime subunits of DNA dependent RNA-polymerase"/>
    <property type="match status" value="1"/>
</dbReference>
<evidence type="ECO:0000256" key="9">
    <source>
        <dbReference type="RuleBase" id="RU000434"/>
    </source>
</evidence>
<dbReference type="EC" id="2.7.7.6" evidence="8 10"/>
<evidence type="ECO:0000313" key="16">
    <source>
        <dbReference type="EMBL" id="AZU95839.1"/>
    </source>
</evidence>